<evidence type="ECO:0000313" key="4">
    <source>
        <dbReference type="Proteomes" id="UP000249135"/>
    </source>
</evidence>
<gene>
    <name evidence="3" type="ORF">DI563_05260</name>
</gene>
<proteinExistence type="predicted"/>
<reference evidence="3 4" key="1">
    <citation type="submission" date="2017-08" db="EMBL/GenBank/DDBJ databases">
        <title>Infants hospitalized years apart are colonized by the same room-sourced microbial strains.</title>
        <authorList>
            <person name="Brooks B."/>
            <person name="Olm M.R."/>
            <person name="Firek B.A."/>
            <person name="Baker R."/>
            <person name="Thomas B.C."/>
            <person name="Morowitz M.J."/>
            <person name="Banfield J.F."/>
        </authorList>
    </citation>
    <scope>NUCLEOTIDE SEQUENCE [LARGE SCALE GENOMIC DNA]</scope>
    <source>
        <strain evidence="3">S2_005_003_R2_41</strain>
    </source>
</reference>
<feature type="signal peptide" evidence="2">
    <location>
        <begin position="1"/>
        <end position="22"/>
    </location>
</feature>
<keyword evidence="2" id="KW-0732">Signal</keyword>
<accession>A0A2W5QIF6</accession>
<feature type="region of interest" description="Disordered" evidence="1">
    <location>
        <begin position="26"/>
        <end position="76"/>
    </location>
</feature>
<comment type="caution">
    <text evidence="3">The sequence shown here is derived from an EMBL/GenBank/DDBJ whole genome shotgun (WGS) entry which is preliminary data.</text>
</comment>
<name>A0A2W5QIF6_VARPD</name>
<evidence type="ECO:0000256" key="1">
    <source>
        <dbReference type="SAM" id="MobiDB-lite"/>
    </source>
</evidence>
<dbReference type="AlphaFoldDB" id="A0A2W5QIF6"/>
<protein>
    <recommendedName>
        <fullName evidence="5">DUF4148 domain-containing protein</fullName>
    </recommendedName>
</protein>
<evidence type="ECO:0000256" key="2">
    <source>
        <dbReference type="SAM" id="SignalP"/>
    </source>
</evidence>
<feature type="compositionally biased region" description="Polar residues" evidence="1">
    <location>
        <begin position="35"/>
        <end position="51"/>
    </location>
</feature>
<dbReference type="EMBL" id="QFPP01000034">
    <property type="protein sequence ID" value="PZQ76988.1"/>
    <property type="molecule type" value="Genomic_DNA"/>
</dbReference>
<evidence type="ECO:0000313" key="3">
    <source>
        <dbReference type="EMBL" id="PZQ76988.1"/>
    </source>
</evidence>
<organism evidence="3 4">
    <name type="scientific">Variovorax paradoxus</name>
    <dbReference type="NCBI Taxonomy" id="34073"/>
    <lineage>
        <taxon>Bacteria</taxon>
        <taxon>Pseudomonadati</taxon>
        <taxon>Pseudomonadota</taxon>
        <taxon>Betaproteobacteria</taxon>
        <taxon>Burkholderiales</taxon>
        <taxon>Comamonadaceae</taxon>
        <taxon>Variovorax</taxon>
    </lineage>
</organism>
<feature type="chain" id="PRO_5015975451" description="DUF4148 domain-containing protein" evidence="2">
    <location>
        <begin position="23"/>
        <end position="136"/>
    </location>
</feature>
<dbReference type="Proteomes" id="UP000249135">
    <property type="component" value="Unassembled WGS sequence"/>
</dbReference>
<sequence length="136" mass="14032">MKKLIAVAACVLTALSAAPALAGNYQEGDPRPVARSSTISSSEVASQTSAWLATAPTVGYPEGNPRSAPNAGQKTRAMVQADTMNWIRSGLAAYSYGDSSIAATHPHYIAAQRSYAQLSANPTVTQADTPHATGAQ</sequence>
<evidence type="ECO:0008006" key="5">
    <source>
        <dbReference type="Google" id="ProtNLM"/>
    </source>
</evidence>